<comment type="caution">
    <text evidence="2">The sequence shown here is derived from an EMBL/GenBank/DDBJ whole genome shotgun (WGS) entry which is preliminary data.</text>
</comment>
<organism evidence="2 3">
    <name type="scientific">Cladophialophora carrionii</name>
    <dbReference type="NCBI Taxonomy" id="86049"/>
    <lineage>
        <taxon>Eukaryota</taxon>
        <taxon>Fungi</taxon>
        <taxon>Dikarya</taxon>
        <taxon>Ascomycota</taxon>
        <taxon>Pezizomycotina</taxon>
        <taxon>Eurotiomycetes</taxon>
        <taxon>Chaetothyriomycetidae</taxon>
        <taxon>Chaetothyriales</taxon>
        <taxon>Herpotrichiellaceae</taxon>
        <taxon>Cladophialophora</taxon>
    </lineage>
</organism>
<accession>A0A1C1D046</accession>
<feature type="compositionally biased region" description="Polar residues" evidence="1">
    <location>
        <begin position="124"/>
        <end position="142"/>
    </location>
</feature>
<dbReference type="AlphaFoldDB" id="A0A1C1D046"/>
<evidence type="ECO:0000313" key="3">
    <source>
        <dbReference type="Proteomes" id="UP000094526"/>
    </source>
</evidence>
<sequence length="167" mass="18079">MVESVNAVTARSGDHTAESDHDQMDTERGVEDDGTDGWSHRCSKNDSDEQSVDGNTPQAEHGENDIGSAGAHHEESHFHPRAGDEELVTQCFPARMATPPVIGVPHNASTQASLSFGPPENESTDTNEPSEPLETESNSTEEPQPPSVRGRNLKRKASKELLGRRSK</sequence>
<gene>
    <name evidence="2" type="ORF">CLCR_00206</name>
</gene>
<feature type="compositionally biased region" description="Basic and acidic residues" evidence="1">
    <location>
        <begin position="158"/>
        <end position="167"/>
    </location>
</feature>
<dbReference type="OrthoDB" id="10403239at2759"/>
<keyword evidence="3" id="KW-1185">Reference proteome</keyword>
<feature type="region of interest" description="Disordered" evidence="1">
    <location>
        <begin position="1"/>
        <end position="167"/>
    </location>
</feature>
<dbReference type="Proteomes" id="UP000094526">
    <property type="component" value="Unassembled WGS sequence"/>
</dbReference>
<feature type="compositionally biased region" description="Basic and acidic residues" evidence="1">
    <location>
        <begin position="12"/>
        <end position="31"/>
    </location>
</feature>
<dbReference type="VEuPathDB" id="FungiDB:CLCR_00206"/>
<evidence type="ECO:0000313" key="2">
    <source>
        <dbReference type="EMBL" id="OCT54098.1"/>
    </source>
</evidence>
<dbReference type="EMBL" id="LGRB01000006">
    <property type="protein sequence ID" value="OCT54098.1"/>
    <property type="molecule type" value="Genomic_DNA"/>
</dbReference>
<reference evidence="3" key="1">
    <citation type="submission" date="2015-07" db="EMBL/GenBank/DDBJ databases">
        <authorList>
            <person name="Teixeira M.M."/>
            <person name="Souza R.C."/>
            <person name="Almeida L.G."/>
            <person name="Vicente V.A."/>
            <person name="de Hoog S."/>
            <person name="Bocca A.L."/>
            <person name="de Almeida S.R."/>
            <person name="Vasconcelos A.T."/>
            <person name="Felipe M.S."/>
        </authorList>
    </citation>
    <scope>NUCLEOTIDE SEQUENCE [LARGE SCALE GENOMIC DNA]</scope>
    <source>
        <strain evidence="3">KSF</strain>
    </source>
</reference>
<protein>
    <submittedName>
        <fullName evidence="2">Uncharacterized protein</fullName>
    </submittedName>
</protein>
<name>A0A1C1D046_9EURO</name>
<feature type="compositionally biased region" description="Basic and acidic residues" evidence="1">
    <location>
        <begin position="71"/>
        <end position="84"/>
    </location>
</feature>
<evidence type="ECO:0000256" key="1">
    <source>
        <dbReference type="SAM" id="MobiDB-lite"/>
    </source>
</evidence>
<proteinExistence type="predicted"/>